<dbReference type="InterPro" id="IPR012340">
    <property type="entry name" value="NA-bd_OB-fold"/>
</dbReference>
<keyword evidence="6 11" id="KW-0227">DNA damage</keyword>
<evidence type="ECO:0000256" key="3">
    <source>
        <dbReference type="ARBA" id="ARBA00022598"/>
    </source>
</evidence>
<feature type="domain" description="ATP-dependent DNA ligase family profile" evidence="14">
    <location>
        <begin position="1092"/>
        <end position="1239"/>
    </location>
</feature>
<reference evidence="15" key="1">
    <citation type="submission" date="2023-07" db="EMBL/GenBank/DDBJ databases">
        <title>draft genome sequence of fig (Ficus carica).</title>
        <authorList>
            <person name="Takahashi T."/>
            <person name="Nishimura K."/>
        </authorList>
    </citation>
    <scope>NUCLEOTIDE SEQUENCE</scope>
</reference>
<dbReference type="SUPFAM" id="SSF117018">
    <property type="entry name" value="ATP-dependent DNA ligase DNA-binding domain"/>
    <property type="match status" value="1"/>
</dbReference>
<accession>A0AA87Z8R7</accession>
<comment type="caution">
    <text evidence="15">The sequence shown here is derived from an EMBL/GenBank/DDBJ whole genome shotgun (WGS) entry which is preliminary data.</text>
</comment>
<comment type="subcellular location">
    <subcellularLocation>
        <location evidence="1">Nucleus</location>
    </subcellularLocation>
</comment>
<sequence length="1364" mass="152237">MASHETLTLDSSGLFLAAQASFHHQPPPPLSLSPFPSTFPLSKHIPKTRFLVDAFRHAGDFSVSYFLSHFHSDHYYGLSFNWSKGIVFCSDTTARLLVEILKVPSAFVYPLPLGEKLVIDGCEVVLVDANHCPGAVQFLFKIPGSEGKFERYVHTGDFRFCDSMKSEPVLREFIGSDAIFLDTTYCNPKFVFPLQEESIDYIASVVERVSGECKGSTGNVLFLVATYVIGKEKILLEIARRCNQKIYVDARKMSVLRVLGCDESGVFTEDERESDTHVVGWNVLGETWPYFRPNFGKMNELMVEKGYSKVIGFVPTGWTYEVKRRKFSVRSKDSCEIHLVPYSEHSNYEELREYVKFLKPKRVVPTVGYDVEKVDSQHANKMKKHFAGLVDEMANKQEFLRGFRRGNGETSDKVEKDTGNVPSKELHLEKETKSSNTDAEENTDIGCLSEPSMPLQDCGLQDLKISPAEEAEKTLQELRECLPSWVTREQMLDLIRSSSGGIVEAVSTFYDRETEFHEQVFACSTSYTISEISLPNDSAPLLQSATVKMSPFGKIDTSSSQDCKSVSIGKSLKCGVSPSKRKKNTETKQNKKVKIKPGSETSGSKQSTITKFFNKVSPNASSGADRTLHEKTPKNEKLPCDDSQPYKNEINQFIQIINASKSLESYAATILEKTMGDINMALEIHYNNTGSEVGLVIDKKSVQSQCVISSCTSGKKEVVSEKVGQEAELSLKLFSTEDADATSVALLPEKYNPVEHACWRDGQRAPYLHLARTFDLLESEKGKIKSTSMLCNMFRSLLALSPEDVLPAVYLCTNKIAADHENMELNLGGSLVASALEEACGTSRSKIREMYNDLGDLGSAQMGSGSTTRKKNLIVNLMRSCREKEMKFLVRTLVRNLRIGAMMRTVLPALGQAVAMNSSPNFHHERTVESSKDDLQNLSAAVVEAYNIVPSLDLIVPSLMRNGLGFSSTTMSMIPGIPIKPMLAKITNGVEQALKLFQNKAFTCEYKYDGQRAQIHKLADGSIRVFSRNGDETTSRYPDLVDTIKECCKPNADAFIVDAEVVAIDRKNGYKLMSFQELSSRGRGSKDASITLDSIKVGICVFVFDIMFSNGQKLMGFPLRQRRKYLRDLFSGEKTGWFEYAKEITVEAEDACSTREATLTKMSSFFETAFLSSCEGIMVKSLDVEAGYSPSKRCDAWLKVKRDYVEGLGDSLDLVPIGAWHGNGRKAGWYSPFLMACYNPDTEEFQSVCRVISGFSDSFYTEMKSFFSGDKILSKKPPYYRTGEAPGMWFSPEVVWEIRGADFTVSPVHEAAIGLVHPSRGISIRFPRYLRTVSDRKPEECSTAADIAEMFHSQTRKMDVTAED</sequence>
<dbReference type="Gene3D" id="1.10.3260.10">
    <property type="entry name" value="DNA ligase, ATP-dependent, N-terminal domain"/>
    <property type="match status" value="2"/>
</dbReference>
<dbReference type="InterPro" id="IPR050191">
    <property type="entry name" value="ATP-dep_DNA_ligase"/>
</dbReference>
<dbReference type="InterPro" id="IPR012308">
    <property type="entry name" value="DNA_ligase_ATP-dep_N"/>
</dbReference>
<dbReference type="GO" id="GO:0003677">
    <property type="term" value="F:DNA binding"/>
    <property type="evidence" value="ECO:0007669"/>
    <property type="project" value="InterPro"/>
</dbReference>
<dbReference type="Gene3D" id="3.30.470.30">
    <property type="entry name" value="DNA ligase/mRNA capping enzyme"/>
    <property type="match status" value="1"/>
</dbReference>
<dbReference type="CDD" id="cd07969">
    <property type="entry name" value="OBF_DNA_ligase_I"/>
    <property type="match status" value="1"/>
</dbReference>
<evidence type="ECO:0000256" key="5">
    <source>
        <dbReference type="ARBA" id="ARBA00022741"/>
    </source>
</evidence>
<dbReference type="SUPFAM" id="SSF56091">
    <property type="entry name" value="DNA ligase/mRNA capping enzyme, catalytic domain"/>
    <property type="match status" value="1"/>
</dbReference>
<evidence type="ECO:0000256" key="9">
    <source>
        <dbReference type="ARBA" id="ARBA00023242"/>
    </source>
</evidence>
<evidence type="ECO:0000256" key="12">
    <source>
        <dbReference type="RuleBase" id="RU004196"/>
    </source>
</evidence>
<dbReference type="NCBIfam" id="TIGR00574">
    <property type="entry name" value="dnl1"/>
    <property type="match status" value="1"/>
</dbReference>
<keyword evidence="4" id="KW-0235">DNA replication</keyword>
<dbReference type="Pfam" id="PF07522">
    <property type="entry name" value="DRMBL"/>
    <property type="match status" value="1"/>
</dbReference>
<dbReference type="FunFam" id="2.40.50.140:FF:000220">
    <property type="entry name" value="DNA ligase"/>
    <property type="match status" value="1"/>
</dbReference>
<dbReference type="PANTHER" id="PTHR45674:SF9">
    <property type="entry name" value="DNA LIGASE 3"/>
    <property type="match status" value="1"/>
</dbReference>
<dbReference type="PROSITE" id="PS00697">
    <property type="entry name" value="DNA_LIGASE_A1"/>
    <property type="match status" value="1"/>
</dbReference>
<evidence type="ECO:0000259" key="14">
    <source>
        <dbReference type="PROSITE" id="PS50160"/>
    </source>
</evidence>
<dbReference type="PANTHER" id="PTHR45674">
    <property type="entry name" value="DNA LIGASE 1/3 FAMILY MEMBER"/>
    <property type="match status" value="1"/>
</dbReference>
<dbReference type="EC" id="6.5.1.1" evidence="11"/>
<dbReference type="InterPro" id="IPR012309">
    <property type="entry name" value="DNA_ligase_ATP-dep_C"/>
</dbReference>
<dbReference type="PROSITE" id="PS50160">
    <property type="entry name" value="DNA_LIGASE_A3"/>
    <property type="match status" value="1"/>
</dbReference>
<evidence type="ECO:0000256" key="1">
    <source>
        <dbReference type="ARBA" id="ARBA00004123"/>
    </source>
</evidence>
<dbReference type="Gene3D" id="3.60.15.10">
    <property type="entry name" value="Ribonuclease Z/Hydroxyacylglutathione hydrolase-like"/>
    <property type="match status" value="1"/>
</dbReference>
<dbReference type="FunFam" id="3.40.50.12650:FF:000006">
    <property type="entry name" value="DNA ligase"/>
    <property type="match status" value="1"/>
</dbReference>
<dbReference type="InterPro" id="IPR000977">
    <property type="entry name" value="DNA_ligase_ATP-dep"/>
</dbReference>
<keyword evidence="9" id="KW-0539">Nucleus</keyword>
<dbReference type="InterPro" id="IPR012310">
    <property type="entry name" value="DNA_ligase_ATP-dep_cent"/>
</dbReference>
<dbReference type="FunFam" id="3.30.470.30:FF:000002">
    <property type="entry name" value="DNA ligase"/>
    <property type="match status" value="1"/>
</dbReference>
<dbReference type="GO" id="GO:0006281">
    <property type="term" value="P:DNA repair"/>
    <property type="evidence" value="ECO:0007669"/>
    <property type="project" value="UniProtKB-KW"/>
</dbReference>
<dbReference type="EMBL" id="BTGU01000002">
    <property type="protein sequence ID" value="GMN28264.1"/>
    <property type="molecule type" value="Genomic_DNA"/>
</dbReference>
<dbReference type="GO" id="GO:0006273">
    <property type="term" value="P:lagging strand elongation"/>
    <property type="evidence" value="ECO:0007669"/>
    <property type="project" value="TreeGrafter"/>
</dbReference>
<dbReference type="Proteomes" id="UP001187192">
    <property type="component" value="Unassembled WGS sequence"/>
</dbReference>
<evidence type="ECO:0000256" key="11">
    <source>
        <dbReference type="RuleBase" id="RU000617"/>
    </source>
</evidence>
<comment type="catalytic activity">
    <reaction evidence="10 11">
        <text>ATP + (deoxyribonucleotide)n-3'-hydroxyl + 5'-phospho-(deoxyribonucleotide)m = (deoxyribonucleotide)n+m + AMP + diphosphate.</text>
        <dbReference type="EC" id="6.5.1.1"/>
    </reaction>
</comment>
<feature type="region of interest" description="Disordered" evidence="13">
    <location>
        <begin position="575"/>
        <end position="644"/>
    </location>
</feature>
<dbReference type="InterPro" id="IPR016059">
    <property type="entry name" value="DNA_ligase_ATP-dep_CS"/>
</dbReference>
<dbReference type="Gene3D" id="2.40.50.140">
    <property type="entry name" value="Nucleic acid-binding proteins"/>
    <property type="match status" value="1"/>
</dbReference>
<evidence type="ECO:0000256" key="10">
    <source>
        <dbReference type="ARBA" id="ARBA00034003"/>
    </source>
</evidence>
<dbReference type="GO" id="GO:0003910">
    <property type="term" value="F:DNA ligase (ATP) activity"/>
    <property type="evidence" value="ECO:0007669"/>
    <property type="project" value="UniProtKB-EC"/>
</dbReference>
<evidence type="ECO:0000256" key="13">
    <source>
        <dbReference type="SAM" id="MobiDB-lite"/>
    </source>
</evidence>
<evidence type="ECO:0000256" key="4">
    <source>
        <dbReference type="ARBA" id="ARBA00022705"/>
    </source>
</evidence>
<dbReference type="SUPFAM" id="SSF50249">
    <property type="entry name" value="Nucleic acid-binding proteins"/>
    <property type="match status" value="1"/>
</dbReference>
<name>A0AA87Z8R7_FICCA</name>
<keyword evidence="5 11" id="KW-0547">Nucleotide-binding</keyword>
<dbReference type="Pfam" id="PF04679">
    <property type="entry name" value="DNA_ligase_A_C"/>
    <property type="match status" value="1"/>
</dbReference>
<keyword evidence="16" id="KW-1185">Reference proteome</keyword>
<dbReference type="InterPro" id="IPR011084">
    <property type="entry name" value="DRMBL"/>
</dbReference>
<dbReference type="Gene3D" id="3.30.1490.70">
    <property type="match status" value="1"/>
</dbReference>
<gene>
    <name evidence="15" type="ORF">TIFTF001_001981</name>
</gene>
<evidence type="ECO:0000256" key="2">
    <source>
        <dbReference type="ARBA" id="ARBA00007572"/>
    </source>
</evidence>
<dbReference type="InterPro" id="IPR036866">
    <property type="entry name" value="RibonucZ/Hydroxyglut_hydro"/>
</dbReference>
<keyword evidence="11" id="KW-0233">DNA recombination</keyword>
<evidence type="ECO:0000256" key="6">
    <source>
        <dbReference type="ARBA" id="ARBA00022763"/>
    </source>
</evidence>
<dbReference type="CDD" id="cd07900">
    <property type="entry name" value="Adenylation_DNA_ligase_I_Euk"/>
    <property type="match status" value="1"/>
</dbReference>
<keyword evidence="3 11" id="KW-0436">Ligase</keyword>
<evidence type="ECO:0000256" key="8">
    <source>
        <dbReference type="ARBA" id="ARBA00023204"/>
    </source>
</evidence>
<dbReference type="GO" id="GO:0071897">
    <property type="term" value="P:DNA biosynthetic process"/>
    <property type="evidence" value="ECO:0007669"/>
    <property type="project" value="InterPro"/>
</dbReference>
<protein>
    <recommendedName>
        <fullName evidence="11">DNA ligase</fullName>
        <ecNumber evidence="11">6.5.1.1</ecNumber>
    </recommendedName>
</protein>
<dbReference type="CDD" id="cd16273">
    <property type="entry name" value="SNM1A-1C-like_MBL-fold"/>
    <property type="match status" value="1"/>
</dbReference>
<feature type="compositionally biased region" description="Polar residues" evidence="13">
    <location>
        <begin position="599"/>
        <end position="624"/>
    </location>
</feature>
<organism evidence="15 16">
    <name type="scientific">Ficus carica</name>
    <name type="common">Common fig</name>
    <dbReference type="NCBI Taxonomy" id="3494"/>
    <lineage>
        <taxon>Eukaryota</taxon>
        <taxon>Viridiplantae</taxon>
        <taxon>Streptophyta</taxon>
        <taxon>Embryophyta</taxon>
        <taxon>Tracheophyta</taxon>
        <taxon>Spermatophyta</taxon>
        <taxon>Magnoliopsida</taxon>
        <taxon>eudicotyledons</taxon>
        <taxon>Gunneridae</taxon>
        <taxon>Pentapetalae</taxon>
        <taxon>rosids</taxon>
        <taxon>fabids</taxon>
        <taxon>Rosales</taxon>
        <taxon>Moraceae</taxon>
        <taxon>Ficeae</taxon>
        <taxon>Ficus</taxon>
    </lineage>
</organism>
<dbReference type="InterPro" id="IPR036599">
    <property type="entry name" value="DNA_ligase_N_sf"/>
</dbReference>
<comment type="similarity">
    <text evidence="2 12">Belongs to the ATP-dependent DNA ligase family.</text>
</comment>
<keyword evidence="7 11" id="KW-0067">ATP-binding</keyword>
<feature type="region of interest" description="Disordered" evidence="13">
    <location>
        <begin position="404"/>
        <end position="442"/>
    </location>
</feature>
<keyword evidence="8 11" id="KW-0234">DNA repair</keyword>
<evidence type="ECO:0000313" key="16">
    <source>
        <dbReference type="Proteomes" id="UP001187192"/>
    </source>
</evidence>
<feature type="compositionally biased region" description="Basic and acidic residues" evidence="13">
    <location>
        <begin position="404"/>
        <end position="433"/>
    </location>
</feature>
<dbReference type="GO" id="GO:0005634">
    <property type="term" value="C:nucleus"/>
    <property type="evidence" value="ECO:0007669"/>
    <property type="project" value="UniProtKB-SubCell"/>
</dbReference>
<feature type="compositionally biased region" description="Basic and acidic residues" evidence="13">
    <location>
        <begin position="626"/>
        <end position="640"/>
    </location>
</feature>
<dbReference type="Pfam" id="PF04675">
    <property type="entry name" value="DNA_ligase_A_N"/>
    <property type="match status" value="2"/>
</dbReference>
<evidence type="ECO:0000256" key="7">
    <source>
        <dbReference type="ARBA" id="ARBA00022840"/>
    </source>
</evidence>
<dbReference type="Pfam" id="PF01068">
    <property type="entry name" value="DNA_ligase_A_M"/>
    <property type="match status" value="1"/>
</dbReference>
<proteinExistence type="inferred from homology"/>
<dbReference type="GO" id="GO:0005524">
    <property type="term" value="F:ATP binding"/>
    <property type="evidence" value="ECO:0007669"/>
    <property type="project" value="UniProtKB-KW"/>
</dbReference>
<dbReference type="SUPFAM" id="SSF56281">
    <property type="entry name" value="Metallo-hydrolase/oxidoreductase"/>
    <property type="match status" value="1"/>
</dbReference>
<dbReference type="GO" id="GO:0006310">
    <property type="term" value="P:DNA recombination"/>
    <property type="evidence" value="ECO:0007669"/>
    <property type="project" value="UniProtKB-KW"/>
</dbReference>
<dbReference type="Gene3D" id="3.40.50.12650">
    <property type="match status" value="1"/>
</dbReference>
<evidence type="ECO:0000313" key="15">
    <source>
        <dbReference type="EMBL" id="GMN28264.1"/>
    </source>
</evidence>